<evidence type="ECO:0000313" key="3">
    <source>
        <dbReference type="Proteomes" id="UP001153365"/>
    </source>
</evidence>
<proteinExistence type="predicted"/>
<protein>
    <submittedName>
        <fullName evidence="2">Uncharacterized protein</fullName>
    </submittedName>
</protein>
<feature type="compositionally biased region" description="Polar residues" evidence="1">
    <location>
        <begin position="996"/>
        <end position="1006"/>
    </location>
</feature>
<feature type="region of interest" description="Disordered" evidence="1">
    <location>
        <begin position="446"/>
        <end position="472"/>
    </location>
</feature>
<evidence type="ECO:0000256" key="1">
    <source>
        <dbReference type="SAM" id="MobiDB-lite"/>
    </source>
</evidence>
<feature type="compositionally biased region" description="Low complexity" evidence="1">
    <location>
        <begin position="895"/>
        <end position="911"/>
    </location>
</feature>
<dbReference type="EMBL" id="CALTRL010005720">
    <property type="protein sequence ID" value="CAH7685343.1"/>
    <property type="molecule type" value="Genomic_DNA"/>
</dbReference>
<comment type="caution">
    <text evidence="2">The sequence shown here is derived from an EMBL/GenBank/DDBJ whole genome shotgun (WGS) entry which is preliminary data.</text>
</comment>
<feature type="compositionally biased region" description="Polar residues" evidence="1">
    <location>
        <begin position="453"/>
        <end position="472"/>
    </location>
</feature>
<feature type="compositionally biased region" description="Polar residues" evidence="1">
    <location>
        <begin position="648"/>
        <end position="657"/>
    </location>
</feature>
<feature type="region of interest" description="Disordered" evidence="1">
    <location>
        <begin position="505"/>
        <end position="539"/>
    </location>
</feature>
<feature type="region of interest" description="Disordered" evidence="1">
    <location>
        <begin position="597"/>
        <end position="630"/>
    </location>
</feature>
<keyword evidence="3" id="KW-1185">Reference proteome</keyword>
<feature type="compositionally biased region" description="Basic and acidic residues" evidence="1">
    <location>
        <begin position="1074"/>
        <end position="1084"/>
    </location>
</feature>
<reference evidence="2" key="1">
    <citation type="submission" date="2022-06" db="EMBL/GenBank/DDBJ databases">
        <authorList>
            <consortium name="SYNGENTA / RWTH Aachen University"/>
        </authorList>
    </citation>
    <scope>NUCLEOTIDE SEQUENCE</scope>
</reference>
<feature type="compositionally biased region" description="Polar residues" evidence="1">
    <location>
        <begin position="1015"/>
        <end position="1032"/>
    </location>
</feature>
<dbReference type="AlphaFoldDB" id="A0AAV0BDJ4"/>
<feature type="region of interest" description="Disordered" evidence="1">
    <location>
        <begin position="884"/>
        <end position="915"/>
    </location>
</feature>
<accession>A0AAV0BDJ4</accession>
<gene>
    <name evidence="2" type="ORF">PPACK8108_LOCUS19843</name>
</gene>
<feature type="compositionally biased region" description="Basic and acidic residues" evidence="1">
    <location>
        <begin position="416"/>
        <end position="426"/>
    </location>
</feature>
<feature type="compositionally biased region" description="Polar residues" evidence="1">
    <location>
        <begin position="666"/>
        <end position="676"/>
    </location>
</feature>
<feature type="compositionally biased region" description="Polar residues" evidence="1">
    <location>
        <begin position="506"/>
        <end position="515"/>
    </location>
</feature>
<name>A0AAV0BDJ4_PHAPC</name>
<feature type="region of interest" description="Disordered" evidence="1">
    <location>
        <begin position="400"/>
        <end position="426"/>
    </location>
</feature>
<sequence length="1145" mass="125834">MALKLIETPQGRSPKCNGILHVLSLQDKAWSASPKPQELKDKFISEFDPDDPALRIFDLKDFISKVDPNIQLHNRACLEELQDTARAMINTRGCSSQRRSTSPACSGLRSRSTSPPLQSIKNFDPYSSRVQKADLREAIFQIDPNCHIPSNIWLAELRDIAYIMIHPYARLPHSQKRSFETNCNCKLVFFGMVKASNNKFFQTGAASPACSALRSRSASPHLQSIKDFDPYSPNVHMADLQEVMFQINPNCHIPSNIWLAELRDMAYSMIHPQTSLPHSPKRSRPVTPLLQSIKDFDPYSPNVHMADLREVMFQIDPNCHIPSNIWLAELRNMAYSMIHPNPSLHKKADVQVSDLMDYIYTINPSYHIPSGISVAKLCDLAFRLNPHSFHLPCTSKVGDKTSHFEHDGESDESDLDESKSDETEDLKISTNVNRCGLIKVQPQSKILQKRKASSQNEEQNFKESINSDSSSNTPTYYCKRKPYLNGVFIPHNVEFMTEVDGLEYGSTPSDESSSKLFPHKKSKCNQKGLSKSRQPDGLKSACKIPADLVDLTGASQDSLGPSISDPLGYPSKALSGLTGSYTAPSSTGKVPSLPLDYIISQRPPAPPQPLKPPALRQAPLRQSSKASTSHCFQAVVDENAPDVPAYGSTPSDESLSKSFPHDKLKSNQGDSSNTKQPDGLKSASKSPTDLIDLTGAKWDSLGTSISNPSGNPSIPLSGLTGSYPALSSTGKVPSLPLDSVISQRPPALPRPLKPPALCQTTLRQASEASATKSLQPFNESCKTNSANTIIGQGSTLIETSSLPNHQPPTVIPIKATSNQFSSATPEKLVSNKNKHSLFENTIIHLKSQKYKCQIASLPRNENPPYASLDSLSIALCKPVSFGNLTNQGRQRKSSNETSENADSNNNSSNVSVWPSFETQKPKLDYEITDLLHMTAKKSKSRSTVLNSKRILVDKKNTISYSNNPWVDDAVSNSKQNLESELQLDKSEFKAAIRSASEPSNKTQSPAQKHCRHSSHNYTSFTASSGTSMTNPVSPGVSPAKPISRRQQPIGQSKFQESSTKQQAKSTSCQLEHTPVSEKLHSRSAEEFINPSKTSTAKDILSTTSLLSFDANQPIASHPLAVIESLERCKLEHTKHPKTIGDGDKN</sequence>
<feature type="region of interest" description="Disordered" evidence="1">
    <location>
        <begin position="92"/>
        <end position="115"/>
    </location>
</feature>
<organism evidence="2 3">
    <name type="scientific">Phakopsora pachyrhizi</name>
    <name type="common">Asian soybean rust disease fungus</name>
    <dbReference type="NCBI Taxonomy" id="170000"/>
    <lineage>
        <taxon>Eukaryota</taxon>
        <taxon>Fungi</taxon>
        <taxon>Dikarya</taxon>
        <taxon>Basidiomycota</taxon>
        <taxon>Pucciniomycotina</taxon>
        <taxon>Pucciniomycetes</taxon>
        <taxon>Pucciniales</taxon>
        <taxon>Phakopsoraceae</taxon>
        <taxon>Phakopsora</taxon>
    </lineage>
</organism>
<evidence type="ECO:0000313" key="2">
    <source>
        <dbReference type="EMBL" id="CAH7685343.1"/>
    </source>
</evidence>
<feature type="region of interest" description="Disordered" evidence="1">
    <location>
        <begin position="642"/>
        <end position="688"/>
    </location>
</feature>
<feature type="region of interest" description="Disordered" evidence="1">
    <location>
        <begin position="993"/>
        <end position="1084"/>
    </location>
</feature>
<feature type="compositionally biased region" description="Pro residues" evidence="1">
    <location>
        <begin position="603"/>
        <end position="612"/>
    </location>
</feature>
<dbReference type="Proteomes" id="UP001153365">
    <property type="component" value="Unassembled WGS sequence"/>
</dbReference>
<feature type="compositionally biased region" description="Polar residues" evidence="1">
    <location>
        <begin position="1044"/>
        <end position="1070"/>
    </location>
</feature>